<dbReference type="InterPro" id="IPR012340">
    <property type="entry name" value="NA-bd_OB-fold"/>
</dbReference>
<dbReference type="Gene3D" id="2.40.50.700">
    <property type="match status" value="1"/>
</dbReference>
<proteinExistence type="predicted"/>
<dbReference type="AlphaFoldDB" id="A0A976QWH5"/>
<accession>A0A976QWH5</accession>
<dbReference type="Gene3D" id="2.40.50.690">
    <property type="match status" value="1"/>
</dbReference>
<evidence type="ECO:0000259" key="2">
    <source>
        <dbReference type="SMART" id="SM00955"/>
    </source>
</evidence>
<dbReference type="Pfam" id="PF17849">
    <property type="entry name" value="OB_Dis3"/>
    <property type="match status" value="1"/>
</dbReference>
<evidence type="ECO:0000256" key="1">
    <source>
        <dbReference type="SAM" id="MobiDB-lite"/>
    </source>
</evidence>
<dbReference type="InterPro" id="IPR001900">
    <property type="entry name" value="RNase_II/R"/>
</dbReference>
<dbReference type="PANTHER" id="PTHR23355">
    <property type="entry name" value="RIBONUCLEASE"/>
    <property type="match status" value="1"/>
</dbReference>
<sequence length="1149" mass="131854">MGSLNPFRNKRNCLYGMATKHSIFDRIPQFFRKNEKIITCSPCTSIYQRIYNVQYTYYATHTQSIFGSKFRIDRIRNRIHFSNKLRFQYSSFVSELSNSESVSSSSDSIDNSSNKSLESSKINIPLCYEEYWSDKQIREVENIRPELLVRGSVFVPAFNTSESRLIPADSDHSCSITGKTDPEDGIKMTESNELKIYGFISRNRAFHGDNVVCIKSRRQKGKLPQENLKETPGECRVISILNRNPKLYSFVATFNLSEFFDDSLRHIRCQPRDTRWPAFKVDKSGFNSEMAERLRSMKSDQKMLCMCRFLHWHENQLEPTGAITSLLGDIGETNSQMEATMLFHSLDSSGFSESILEDLIDLIRQGNETRDLNRVDMNHLFVLSIDPQDAKDLDDALSVEKLLDNKGNVYYRIGIHIADVSHYVKEDSLVDLDARSRATSVYLEHKVYPMLPQQLSEDLCSLLPNRERLCFSVFVDVVESGDGEKIGNDLYIKDVQFKLTKITSKNRLGYDNAKTMLYTCLKMKKAESNLTGYTFEGIETLISQLDLQDETKLALVRLYYLSQKLRFYRLKQLGAVHVDIDGSIKCHIPKIEMELPKRSKSIPHKAVEVNRSDCVKDYDMVEVTKRPREEQDQQKEHDDGAYEMYLNKKRKLDKNYLLRIEKIPKESHELIEEMMLLANTQVAKFLSENIDLYLLRVHEDTSKDVRSFIEEVLPSNLKNLINSSSLNVTQVLSKCEEYMDPAAFQSLSFSVLQKFKEAFYSPINKNNSSSKDFSSSNGNAKNTNNVAGTFGNGIDGASKQRNSNDVEDCTSDSVNGGYEKGLIHQLNHVDCAKDHDQYVDYSQNDTSNSLYQNEHIGDYVEEFKKGYSADQYQGHWGLALPVYLHFTSPIRRYPDLYTHRMLKNILYKEGKTTSVELLSKICERCNIQKRRAFDAQKEYKNFAFNRYLQFISYIATKIDPNYLKTVSISRAYQSNSVSSVTNDSIVSSDVGDKKEVWGYLYSDACISSIVSTPVGSINSNKGKADASKSENGQTIGKTCLVFYIPLLNEQKSISCESLGLVPINIHFQKTKRQKQKVKNSMLDSYYKSKHGGLSCSKDRDKSKEDQEAKIQGLSAMMKDKRMEFYIYQKVRVLLVPGLKMWTVRFPEIT</sequence>
<organism evidence="3 4">
    <name type="scientific">Theileria orientalis</name>
    <dbReference type="NCBI Taxonomy" id="68886"/>
    <lineage>
        <taxon>Eukaryota</taxon>
        <taxon>Sar</taxon>
        <taxon>Alveolata</taxon>
        <taxon>Apicomplexa</taxon>
        <taxon>Aconoidasida</taxon>
        <taxon>Piroplasmida</taxon>
        <taxon>Theileriidae</taxon>
        <taxon>Theileria</taxon>
    </lineage>
</organism>
<gene>
    <name evidence="3" type="ORF">MACK_000346</name>
</gene>
<dbReference type="SUPFAM" id="SSF50249">
    <property type="entry name" value="Nucleic acid-binding proteins"/>
    <property type="match status" value="2"/>
</dbReference>
<evidence type="ECO:0000313" key="4">
    <source>
        <dbReference type="Proteomes" id="UP000244811"/>
    </source>
</evidence>
<feature type="region of interest" description="Disordered" evidence="1">
    <location>
        <begin position="768"/>
        <end position="811"/>
    </location>
</feature>
<dbReference type="Proteomes" id="UP000244811">
    <property type="component" value="Chromosome 1"/>
</dbReference>
<protein>
    <recommendedName>
        <fullName evidence="2">RNB domain-containing protein</fullName>
    </recommendedName>
</protein>
<feature type="domain" description="RNB" evidence="2">
    <location>
        <begin position="374"/>
        <end position="908"/>
    </location>
</feature>
<dbReference type="GO" id="GO:0005829">
    <property type="term" value="C:cytosol"/>
    <property type="evidence" value="ECO:0007669"/>
    <property type="project" value="TreeGrafter"/>
</dbReference>
<dbReference type="GO" id="GO:0006402">
    <property type="term" value="P:mRNA catabolic process"/>
    <property type="evidence" value="ECO:0007669"/>
    <property type="project" value="TreeGrafter"/>
</dbReference>
<evidence type="ECO:0000313" key="3">
    <source>
        <dbReference type="EMBL" id="UKK00276.2"/>
    </source>
</evidence>
<dbReference type="PANTHER" id="PTHR23355:SF9">
    <property type="entry name" value="DIS3-LIKE EXONUCLEASE 2"/>
    <property type="match status" value="1"/>
</dbReference>
<dbReference type="GO" id="GO:0003723">
    <property type="term" value="F:RNA binding"/>
    <property type="evidence" value="ECO:0007669"/>
    <property type="project" value="InterPro"/>
</dbReference>
<dbReference type="InterPro" id="IPR041505">
    <property type="entry name" value="Dis3_CSD2"/>
</dbReference>
<reference evidence="3" key="1">
    <citation type="submission" date="2022-07" db="EMBL/GenBank/DDBJ databases">
        <title>Evaluation of T. orientalis genome assembly methods using nanopore sequencing and analysis of variation between genomes.</title>
        <authorList>
            <person name="Yam J."/>
            <person name="Micallef M.L."/>
            <person name="Liu M."/>
            <person name="Djordjevic S.P."/>
            <person name="Bogema D.R."/>
            <person name="Jenkins C."/>
        </authorList>
    </citation>
    <scope>NUCLEOTIDE SEQUENCE</scope>
    <source>
        <strain evidence="3">Goon Nure</strain>
    </source>
</reference>
<dbReference type="EMBL" id="CP056069">
    <property type="protein sequence ID" value="UKK00276.2"/>
    <property type="molecule type" value="Genomic_DNA"/>
</dbReference>
<name>A0A976QWH5_THEOR</name>
<dbReference type="SMART" id="SM00955">
    <property type="entry name" value="RNB"/>
    <property type="match status" value="1"/>
</dbReference>
<dbReference type="Pfam" id="PF00773">
    <property type="entry name" value="RNB"/>
    <property type="match status" value="2"/>
</dbReference>
<dbReference type="GO" id="GO:0004540">
    <property type="term" value="F:RNA nuclease activity"/>
    <property type="evidence" value="ECO:0007669"/>
    <property type="project" value="InterPro"/>
</dbReference>
<feature type="compositionally biased region" description="Low complexity" evidence="1">
    <location>
        <begin position="768"/>
        <end position="779"/>
    </location>
</feature>
<dbReference type="InterPro" id="IPR050180">
    <property type="entry name" value="RNR_Ribonuclease"/>
</dbReference>